<comment type="caution">
    <text evidence="1">The sequence shown here is derived from an EMBL/GenBank/DDBJ whole genome shotgun (WGS) entry which is preliminary data.</text>
</comment>
<organism evidence="1 2">
    <name type="scientific">Salinibacter ruber</name>
    <dbReference type="NCBI Taxonomy" id="146919"/>
    <lineage>
        <taxon>Bacteria</taxon>
        <taxon>Pseudomonadati</taxon>
        <taxon>Rhodothermota</taxon>
        <taxon>Rhodothermia</taxon>
        <taxon>Rhodothermales</taxon>
        <taxon>Salinibacteraceae</taxon>
        <taxon>Salinibacter</taxon>
    </lineage>
</organism>
<name>A0AAW5PDS9_9BACT</name>
<sequence length="107" mass="11887">MPSSNARRAKRHEREIVHAAENAGLDATRAWNSDGRSLGEHEECDVRLEAGGDPWTVQAKRRKTVASYLTCENADVVVTRQDRGDNLAVVPLDLFLDLLTDSQDDGR</sequence>
<evidence type="ECO:0000313" key="2">
    <source>
        <dbReference type="Proteomes" id="UP001155110"/>
    </source>
</evidence>
<dbReference type="Proteomes" id="UP001155110">
    <property type="component" value="Unassembled WGS sequence"/>
</dbReference>
<reference evidence="1" key="1">
    <citation type="submission" date="2022-08" db="EMBL/GenBank/DDBJ databases">
        <title>Genomic Encyclopedia of Type Strains, Phase V (KMG-V): Genome sequencing to study the core and pangenomes of soil and plant-associated prokaryotes.</title>
        <authorList>
            <person name="Whitman W."/>
        </authorList>
    </citation>
    <scope>NUCLEOTIDE SEQUENCE</scope>
    <source>
        <strain evidence="1">SP3002</strain>
    </source>
</reference>
<protein>
    <submittedName>
        <fullName evidence="1">Holliday junction resolvase</fullName>
    </submittedName>
</protein>
<dbReference type="EMBL" id="JANTZM010000032">
    <property type="protein sequence ID" value="MCS4159480.1"/>
    <property type="molecule type" value="Genomic_DNA"/>
</dbReference>
<proteinExistence type="predicted"/>
<dbReference type="AlphaFoldDB" id="A0AAW5PDS9"/>
<dbReference type="RefSeq" id="WP_259258582.1">
    <property type="nucleotide sequence ID" value="NZ_JANTZM010000032.1"/>
</dbReference>
<evidence type="ECO:0000313" key="1">
    <source>
        <dbReference type="EMBL" id="MCS4159480.1"/>
    </source>
</evidence>
<gene>
    <name evidence="1" type="ORF">GGP99_003472</name>
</gene>
<accession>A0AAW5PDS9</accession>